<dbReference type="AlphaFoldDB" id="A0A239GA58"/>
<evidence type="ECO:0000313" key="2">
    <source>
        <dbReference type="Proteomes" id="UP000198281"/>
    </source>
</evidence>
<evidence type="ECO:0000313" key="1">
    <source>
        <dbReference type="EMBL" id="SNS65990.1"/>
    </source>
</evidence>
<accession>A0A239GA58</accession>
<dbReference type="Proteomes" id="UP000198281">
    <property type="component" value="Unassembled WGS sequence"/>
</dbReference>
<dbReference type="PANTHER" id="PTHR38477:SF1">
    <property type="entry name" value="MUREIN L,D-TRANSPEPTIDASE CATALYTIC DOMAIN FAMILY PROTEIN"/>
    <property type="match status" value="1"/>
</dbReference>
<dbReference type="PROSITE" id="PS51318">
    <property type="entry name" value="TAT"/>
    <property type="match status" value="1"/>
</dbReference>
<dbReference type="Pfam" id="PF13645">
    <property type="entry name" value="YkuD_2"/>
    <property type="match status" value="1"/>
</dbReference>
<dbReference type="InterPro" id="IPR006311">
    <property type="entry name" value="TAT_signal"/>
</dbReference>
<dbReference type="OrthoDB" id="9815195at2"/>
<sequence length="206" mass="22171">MQTRPPACSRRELLLGAMAGAIATPAIAGPGGLWRAAPGIDPGLRSRALQALARHERRIWSRDIVAIADFGLPSTAMRFHLIDLQRGRTRSFLVAHGKGSDPAHDGRLHRFSNIVGSEATSEGAYLTGRSYRGEHGAARRLIGLDRTNSNAEDRAIVIHAAGYVGPDVLDRQGKLGRSNGCFVFSMADIAEILGRLGRGRLLYAGR</sequence>
<keyword evidence="2" id="KW-1185">Reference proteome</keyword>
<name>A0A239GA58_9SPHN</name>
<organism evidence="1 2">
    <name type="scientific">Edaphosphingomonas laterariae</name>
    <dbReference type="NCBI Taxonomy" id="861865"/>
    <lineage>
        <taxon>Bacteria</taxon>
        <taxon>Pseudomonadati</taxon>
        <taxon>Pseudomonadota</taxon>
        <taxon>Alphaproteobacteria</taxon>
        <taxon>Sphingomonadales</taxon>
        <taxon>Rhizorhabdaceae</taxon>
        <taxon>Edaphosphingomonas</taxon>
    </lineage>
</organism>
<gene>
    <name evidence="1" type="ORF">SAMN06295912_111103</name>
</gene>
<proteinExistence type="predicted"/>
<dbReference type="PANTHER" id="PTHR38477">
    <property type="entry name" value="HYPOTHETICAL EXPORTED PROTEIN"/>
    <property type="match status" value="1"/>
</dbReference>
<dbReference type="RefSeq" id="WP_089219838.1">
    <property type="nucleotide sequence ID" value="NZ_FZOS01000011.1"/>
</dbReference>
<dbReference type="InterPro" id="IPR032676">
    <property type="entry name" value="YkuD_2"/>
</dbReference>
<reference evidence="2" key="1">
    <citation type="submission" date="2017-06" db="EMBL/GenBank/DDBJ databases">
        <authorList>
            <person name="Varghese N."/>
            <person name="Submissions S."/>
        </authorList>
    </citation>
    <scope>NUCLEOTIDE SEQUENCE [LARGE SCALE GENOMIC DNA]</scope>
    <source>
        <strain evidence="2">LNB2</strain>
    </source>
</reference>
<protein>
    <submittedName>
        <fullName evidence="1">L,D-transpeptidase catalytic domain</fullName>
    </submittedName>
</protein>
<dbReference type="EMBL" id="FZOS01000011">
    <property type="protein sequence ID" value="SNS65990.1"/>
    <property type="molecule type" value="Genomic_DNA"/>
</dbReference>